<evidence type="ECO:0000256" key="5">
    <source>
        <dbReference type="ARBA" id="ARBA00022839"/>
    </source>
</evidence>
<dbReference type="InterPro" id="IPR037004">
    <property type="entry name" value="Exonuc_VII_ssu_sf"/>
</dbReference>
<dbReference type="InterPro" id="IPR003761">
    <property type="entry name" value="Exonuc_VII_S"/>
</dbReference>
<feature type="region of interest" description="Disordered" evidence="6">
    <location>
        <begin position="67"/>
        <end position="92"/>
    </location>
</feature>
<sequence length="92" mass="10733">MPKEKPDVKNLNDNLKKLSEIAEWFEGQEEVDIEEGLKKVKEAVALIKASKERLKTVENEFEEIKKEVDIKEDNDEEERTGEDEEDAKNIPF</sequence>
<protein>
    <submittedName>
        <fullName evidence="7">Uncharacterized protein</fullName>
    </submittedName>
</protein>
<dbReference type="Gene3D" id="1.10.287.1040">
    <property type="entry name" value="Exonuclease VII, small subunit"/>
    <property type="match status" value="1"/>
</dbReference>
<organism evidence="7 8">
    <name type="scientific">Candidatus Nealsonbacteria bacterium CG_4_10_14_0_2_um_filter_39_15</name>
    <dbReference type="NCBI Taxonomy" id="1974681"/>
    <lineage>
        <taxon>Bacteria</taxon>
        <taxon>Candidatus Nealsoniibacteriota</taxon>
    </lineage>
</organism>
<keyword evidence="2" id="KW-0963">Cytoplasm</keyword>
<feature type="compositionally biased region" description="Acidic residues" evidence="6">
    <location>
        <begin position="72"/>
        <end position="86"/>
    </location>
</feature>
<evidence type="ECO:0000313" key="7">
    <source>
        <dbReference type="EMBL" id="PIZ88451.1"/>
    </source>
</evidence>
<evidence type="ECO:0000256" key="1">
    <source>
        <dbReference type="ARBA" id="ARBA00009998"/>
    </source>
</evidence>
<evidence type="ECO:0000256" key="4">
    <source>
        <dbReference type="ARBA" id="ARBA00022801"/>
    </source>
</evidence>
<dbReference type="Pfam" id="PF02609">
    <property type="entry name" value="Exonuc_VII_S"/>
    <property type="match status" value="1"/>
</dbReference>
<comment type="similarity">
    <text evidence="1">Belongs to the XseB family.</text>
</comment>
<dbReference type="SUPFAM" id="SSF116842">
    <property type="entry name" value="XseB-like"/>
    <property type="match status" value="1"/>
</dbReference>
<keyword evidence="4" id="KW-0378">Hydrolase</keyword>
<name>A0A2M7UWU7_9BACT</name>
<evidence type="ECO:0000256" key="6">
    <source>
        <dbReference type="SAM" id="MobiDB-lite"/>
    </source>
</evidence>
<dbReference type="Proteomes" id="UP000230081">
    <property type="component" value="Unassembled WGS sequence"/>
</dbReference>
<gene>
    <name evidence="7" type="ORF">COX91_00085</name>
</gene>
<comment type="caution">
    <text evidence="7">The sequence shown here is derived from an EMBL/GenBank/DDBJ whole genome shotgun (WGS) entry which is preliminary data.</text>
</comment>
<proteinExistence type="inferred from homology"/>
<dbReference type="AlphaFoldDB" id="A0A2M7UWU7"/>
<dbReference type="GO" id="GO:0006308">
    <property type="term" value="P:DNA catabolic process"/>
    <property type="evidence" value="ECO:0007669"/>
    <property type="project" value="InterPro"/>
</dbReference>
<accession>A0A2M7UWU7</accession>
<dbReference type="GO" id="GO:0008855">
    <property type="term" value="F:exodeoxyribonuclease VII activity"/>
    <property type="evidence" value="ECO:0007669"/>
    <property type="project" value="InterPro"/>
</dbReference>
<dbReference type="GO" id="GO:0009318">
    <property type="term" value="C:exodeoxyribonuclease VII complex"/>
    <property type="evidence" value="ECO:0007669"/>
    <property type="project" value="InterPro"/>
</dbReference>
<keyword evidence="3" id="KW-0540">Nuclease</keyword>
<evidence type="ECO:0000256" key="2">
    <source>
        <dbReference type="ARBA" id="ARBA00022490"/>
    </source>
</evidence>
<dbReference type="EMBL" id="PFPA01000003">
    <property type="protein sequence ID" value="PIZ88451.1"/>
    <property type="molecule type" value="Genomic_DNA"/>
</dbReference>
<evidence type="ECO:0000256" key="3">
    <source>
        <dbReference type="ARBA" id="ARBA00022722"/>
    </source>
</evidence>
<keyword evidence="5" id="KW-0269">Exonuclease</keyword>
<evidence type="ECO:0000313" key="8">
    <source>
        <dbReference type="Proteomes" id="UP000230081"/>
    </source>
</evidence>
<reference evidence="8" key="1">
    <citation type="submission" date="2017-09" db="EMBL/GenBank/DDBJ databases">
        <title>Depth-based differentiation of microbial function through sediment-hosted aquifers and enrichment of novel symbionts in the deep terrestrial subsurface.</title>
        <authorList>
            <person name="Probst A.J."/>
            <person name="Ladd B."/>
            <person name="Jarett J.K."/>
            <person name="Geller-Mcgrath D.E."/>
            <person name="Sieber C.M.K."/>
            <person name="Emerson J.B."/>
            <person name="Anantharaman K."/>
            <person name="Thomas B.C."/>
            <person name="Malmstrom R."/>
            <person name="Stieglmeier M."/>
            <person name="Klingl A."/>
            <person name="Woyke T."/>
            <person name="Ryan C.M."/>
            <person name="Banfield J.F."/>
        </authorList>
    </citation>
    <scope>NUCLEOTIDE SEQUENCE [LARGE SCALE GENOMIC DNA]</scope>
</reference>